<dbReference type="Proteomes" id="UP000215453">
    <property type="component" value="Chromosome 3"/>
</dbReference>
<dbReference type="AlphaFoldDB" id="A0A1Y6LKQ5"/>
<dbReference type="InterPro" id="IPR051678">
    <property type="entry name" value="AGP_Transferase"/>
</dbReference>
<dbReference type="EMBL" id="LT882678">
    <property type="protein sequence ID" value="SMY23081.1"/>
    <property type="molecule type" value="Genomic_DNA"/>
</dbReference>
<dbReference type="PANTHER" id="PTHR21310:SF48">
    <property type="entry name" value="AMINOGLYCOSIDE PHOSPHOTRANSFERASE DOMAIN-CONTAINING PROTEIN"/>
    <property type="match status" value="1"/>
</dbReference>
<protein>
    <recommendedName>
        <fullName evidence="3">Aminoglycoside phosphotransferase domain-containing protein</fullName>
    </recommendedName>
</protein>
<proteinExistence type="predicted"/>
<organism evidence="1 2">
    <name type="scientific">Zymoseptoria tritici ST99CH_1A5</name>
    <dbReference type="NCBI Taxonomy" id="1276529"/>
    <lineage>
        <taxon>Eukaryota</taxon>
        <taxon>Fungi</taxon>
        <taxon>Dikarya</taxon>
        <taxon>Ascomycota</taxon>
        <taxon>Pezizomycotina</taxon>
        <taxon>Dothideomycetes</taxon>
        <taxon>Dothideomycetidae</taxon>
        <taxon>Mycosphaerellales</taxon>
        <taxon>Mycosphaerellaceae</taxon>
        <taxon>Zymoseptoria</taxon>
    </lineage>
</organism>
<name>A0A1Y6LKQ5_ZYMTR</name>
<evidence type="ECO:0000313" key="1">
    <source>
        <dbReference type="EMBL" id="SMY23081.1"/>
    </source>
</evidence>
<dbReference type="InterPro" id="IPR011009">
    <property type="entry name" value="Kinase-like_dom_sf"/>
</dbReference>
<reference evidence="1 2" key="1">
    <citation type="submission" date="2016-10" db="EMBL/GenBank/DDBJ databases">
        <authorList>
            <person name="Varghese N."/>
        </authorList>
    </citation>
    <scope>NUCLEOTIDE SEQUENCE [LARGE SCALE GENOMIC DNA]</scope>
</reference>
<sequence length="266" mass="30380">MESVLSIPYFAPNPPVPLPTDAEIDAGSDISLAYGGRRVVEVGSQFVVKFGEGVDLMEGENMIFVQEKTAMPLPRVYALYSRASTNYIVMERIAGQTLSSLWSQLHASEKESIVGMLRSYFSELRNLPPPTYYGSLGRRHLLDGIFWTVALEEPAINGPFDSEAAFIEALPLKYTYDGRSGYRADYYRQTLPQRLEGDSQHPQLSTWRIHIIDWEKSGWYPAYWDHAMASCALRWDDDWCLWVQKALDPYPSEAAWLQIIRPELWS</sequence>
<accession>A0A1Y6LKQ5</accession>
<evidence type="ECO:0000313" key="2">
    <source>
        <dbReference type="Proteomes" id="UP000215453"/>
    </source>
</evidence>
<dbReference type="PANTHER" id="PTHR21310">
    <property type="entry name" value="AMINOGLYCOSIDE PHOSPHOTRANSFERASE-RELATED-RELATED"/>
    <property type="match status" value="1"/>
</dbReference>
<gene>
    <name evidence="1" type="ORF">ZT1A5_G4521</name>
</gene>
<evidence type="ECO:0008006" key="3">
    <source>
        <dbReference type="Google" id="ProtNLM"/>
    </source>
</evidence>
<dbReference type="SUPFAM" id="SSF56112">
    <property type="entry name" value="Protein kinase-like (PK-like)"/>
    <property type="match status" value="1"/>
</dbReference>